<feature type="compositionally biased region" description="Polar residues" evidence="1">
    <location>
        <begin position="1"/>
        <end position="12"/>
    </location>
</feature>
<reference evidence="2" key="1">
    <citation type="submission" date="2021-03" db="EMBL/GenBank/DDBJ databases">
        <authorList>
            <person name="Sun Q."/>
        </authorList>
    </citation>
    <scope>NUCLEOTIDE SEQUENCE</scope>
    <source>
        <strain evidence="2">CCM 8862</strain>
    </source>
</reference>
<proteinExistence type="predicted"/>
<sequence>MTTDDTTPSPQSCVPPATGGLTPVERSILDFAAATATTAPSRRDEMIIDELDMSPWRYYQKLNLLIDHPAAVKDYPGLITRLARLRDTTRP</sequence>
<dbReference type="InterPro" id="IPR021678">
    <property type="entry name" value="DUF3263"/>
</dbReference>
<dbReference type="EMBL" id="JAFLEQ010000017">
    <property type="protein sequence ID" value="MBN9645135.1"/>
    <property type="molecule type" value="Genomic_DNA"/>
</dbReference>
<accession>A0A939E292</accession>
<dbReference type="RefSeq" id="WP_207279609.1">
    <property type="nucleotide sequence ID" value="NZ_JAFLEQ010000017.1"/>
</dbReference>
<keyword evidence="3" id="KW-1185">Reference proteome</keyword>
<evidence type="ECO:0000256" key="1">
    <source>
        <dbReference type="SAM" id="MobiDB-lite"/>
    </source>
</evidence>
<comment type="caution">
    <text evidence="2">The sequence shown here is derived from an EMBL/GenBank/DDBJ whole genome shotgun (WGS) entry which is preliminary data.</text>
</comment>
<dbReference type="Pfam" id="PF11662">
    <property type="entry name" value="DUF3263"/>
    <property type="match status" value="1"/>
</dbReference>
<feature type="region of interest" description="Disordered" evidence="1">
    <location>
        <begin position="1"/>
        <end position="20"/>
    </location>
</feature>
<dbReference type="Proteomes" id="UP000664332">
    <property type="component" value="Unassembled WGS sequence"/>
</dbReference>
<evidence type="ECO:0000313" key="2">
    <source>
        <dbReference type="EMBL" id="MBN9645135.1"/>
    </source>
</evidence>
<dbReference type="AlphaFoldDB" id="A0A939E292"/>
<evidence type="ECO:0000313" key="3">
    <source>
        <dbReference type="Proteomes" id="UP000664332"/>
    </source>
</evidence>
<name>A0A939E292_9CORY</name>
<organism evidence="2 3">
    <name type="scientific">Corynebacterium mendelii</name>
    <dbReference type="NCBI Taxonomy" id="2765362"/>
    <lineage>
        <taxon>Bacteria</taxon>
        <taxon>Bacillati</taxon>
        <taxon>Actinomycetota</taxon>
        <taxon>Actinomycetes</taxon>
        <taxon>Mycobacteriales</taxon>
        <taxon>Corynebacteriaceae</taxon>
        <taxon>Corynebacterium</taxon>
    </lineage>
</organism>
<protein>
    <submittedName>
        <fullName evidence="2">DUF3263 domain-containing protein</fullName>
    </submittedName>
</protein>
<gene>
    <name evidence="2" type="ORF">JZY06_11020</name>
</gene>